<proteinExistence type="predicted"/>
<dbReference type="Proteomes" id="UP000814243">
    <property type="component" value="Unassembled WGS sequence"/>
</dbReference>
<evidence type="ECO:0000256" key="2">
    <source>
        <dbReference type="SAM" id="MobiDB-lite"/>
    </source>
</evidence>
<feature type="coiled-coil region" evidence="1">
    <location>
        <begin position="149"/>
        <end position="190"/>
    </location>
</feature>
<reference evidence="3" key="1">
    <citation type="journal article" date="2021" name="G3 (Bethesda)">
        <title>Genome and transcriptome analysis of the beet armyworm Spodoptera exigua reveals targets for pest control. .</title>
        <authorList>
            <person name="Simon S."/>
            <person name="Breeschoten T."/>
            <person name="Jansen H.J."/>
            <person name="Dirks R.P."/>
            <person name="Schranz M.E."/>
            <person name="Ros V.I.D."/>
        </authorList>
    </citation>
    <scope>NUCLEOTIDE SEQUENCE</scope>
    <source>
        <strain evidence="3">TB_SE_WUR_2020</strain>
    </source>
</reference>
<organism evidence="3 4">
    <name type="scientific">Spodoptera exigua</name>
    <name type="common">Beet armyworm</name>
    <name type="synonym">Noctua fulgens</name>
    <dbReference type="NCBI Taxonomy" id="7107"/>
    <lineage>
        <taxon>Eukaryota</taxon>
        <taxon>Metazoa</taxon>
        <taxon>Ecdysozoa</taxon>
        <taxon>Arthropoda</taxon>
        <taxon>Hexapoda</taxon>
        <taxon>Insecta</taxon>
        <taxon>Pterygota</taxon>
        <taxon>Neoptera</taxon>
        <taxon>Endopterygota</taxon>
        <taxon>Lepidoptera</taxon>
        <taxon>Glossata</taxon>
        <taxon>Ditrysia</taxon>
        <taxon>Noctuoidea</taxon>
        <taxon>Noctuidae</taxon>
        <taxon>Amphipyrinae</taxon>
        <taxon>Spodoptera</taxon>
    </lineage>
</organism>
<dbReference type="InterPro" id="IPR013083">
    <property type="entry name" value="Znf_RING/FYVE/PHD"/>
</dbReference>
<keyword evidence="1" id="KW-0175">Coiled coil</keyword>
<feature type="compositionally biased region" description="Polar residues" evidence="2">
    <location>
        <begin position="80"/>
        <end position="113"/>
    </location>
</feature>
<evidence type="ECO:0000313" key="4">
    <source>
        <dbReference type="Proteomes" id="UP000814243"/>
    </source>
</evidence>
<sequence length="555" mass="63443">MAGLVTCFKCKKSVNIKNTALCCACNNRYELDCDGYPEQTYRLMNLESKKKWRCKMCVRNKKFTSIGETSNVTTRKKQSSLKTPSPTEILQHGKNNPRTGTSKDQPTIQNTSENDSHVLTDCETSDESFITPNKLSRSFDGTISDLVKVSEMKDIISQLTLKLQSAECELENVMLENTDLHKQIAKLITEVTTLKSLCQSPSMFGTPINMMKKKKEEHREKLNSTLSTPASLKSKLEPADNVILNLKQKISTLQQQLQLAEQEVTTLKTRIKSLIQQNHNSTSSLSSSRVHTIQELKRSPATSTSPLPTHRRVMEPEKRIFVFGTQRCVGLAAAISHSRTNTSYEKYRVIAETKPNALCSEITASCRRIKPMPDDKLLICLGENDHNINMILYELQVILNTFRNNTIFVLNIVENKYLNVNKLNYSLKNICSQFKKCHFMDCKYTEMSDICKSVNYRIDCSDYDEKYLNPVEIRKRIMCNKPSLTFNVNMLEPKKGTIPFYFTKVNNTKSNNYQSLTTESPKKVQHRFVIVLQNIRVSYTILSDIDQQSFTTTML</sequence>
<evidence type="ECO:0000313" key="3">
    <source>
        <dbReference type="EMBL" id="KAH9645384.1"/>
    </source>
</evidence>
<protein>
    <submittedName>
        <fullName evidence="3">Uncharacterized protein</fullName>
    </submittedName>
</protein>
<feature type="region of interest" description="Disordered" evidence="2">
    <location>
        <begin position="69"/>
        <end position="115"/>
    </location>
</feature>
<dbReference type="Gene3D" id="3.30.40.10">
    <property type="entry name" value="Zinc/RING finger domain, C3HC4 (zinc finger)"/>
    <property type="match status" value="1"/>
</dbReference>
<name>A0A922MYS7_SPOEX</name>
<dbReference type="SUPFAM" id="SSF57903">
    <property type="entry name" value="FYVE/PHD zinc finger"/>
    <property type="match status" value="1"/>
</dbReference>
<feature type="coiled-coil region" evidence="1">
    <location>
        <begin position="243"/>
        <end position="277"/>
    </location>
</feature>
<accession>A0A922MYS7</accession>
<comment type="caution">
    <text evidence="3">The sequence shown here is derived from an EMBL/GenBank/DDBJ whole genome shotgun (WGS) entry which is preliminary data.</text>
</comment>
<dbReference type="InterPro" id="IPR011011">
    <property type="entry name" value="Znf_FYVE_PHD"/>
</dbReference>
<dbReference type="Gene3D" id="1.10.287.1490">
    <property type="match status" value="1"/>
</dbReference>
<dbReference type="EMBL" id="JACEFF010000045">
    <property type="protein sequence ID" value="KAH9645384.1"/>
    <property type="molecule type" value="Genomic_DNA"/>
</dbReference>
<gene>
    <name evidence="3" type="ORF">HF086_001717</name>
</gene>
<dbReference type="AlphaFoldDB" id="A0A922MYS7"/>
<evidence type="ECO:0000256" key="1">
    <source>
        <dbReference type="SAM" id="Coils"/>
    </source>
</evidence>